<keyword evidence="1" id="KW-1188">Viral release from host cell</keyword>
<dbReference type="RefSeq" id="WP_094495938.1">
    <property type="nucleotide sequence ID" value="NZ_NGNV01000063.1"/>
</dbReference>
<dbReference type="Proteomes" id="UP000215828">
    <property type="component" value="Unassembled WGS sequence"/>
</dbReference>
<feature type="region of interest" description="Disordered" evidence="3">
    <location>
        <begin position="1332"/>
        <end position="1351"/>
    </location>
</feature>
<dbReference type="SUPFAM" id="SSF53955">
    <property type="entry name" value="Lysozyme-like"/>
    <property type="match status" value="1"/>
</dbReference>
<keyword evidence="8" id="KW-1185">Reference proteome</keyword>
<feature type="domain" description="Phage tail tape measure protein" evidence="4">
    <location>
        <begin position="423"/>
        <end position="632"/>
    </location>
</feature>
<dbReference type="PANTHER" id="PTHR37813">
    <property type="entry name" value="FELS-2 PROPHAGE PROTEIN"/>
    <property type="match status" value="1"/>
</dbReference>
<protein>
    <submittedName>
        <fullName evidence="6">Phage tail tape measure protein</fullName>
    </submittedName>
</protein>
<feature type="coiled-coil region" evidence="2">
    <location>
        <begin position="71"/>
        <end position="158"/>
    </location>
</feature>
<dbReference type="EMBL" id="NGNX01000063">
    <property type="protein sequence ID" value="OYR89927.1"/>
    <property type="molecule type" value="Genomic_DNA"/>
</dbReference>
<evidence type="ECO:0000256" key="3">
    <source>
        <dbReference type="SAM" id="MobiDB-lite"/>
    </source>
</evidence>
<evidence type="ECO:0000256" key="2">
    <source>
        <dbReference type="SAM" id="Coils"/>
    </source>
</evidence>
<dbReference type="CDD" id="cd13402">
    <property type="entry name" value="LT_TF-like"/>
    <property type="match status" value="1"/>
</dbReference>
<organism evidence="6 7">
    <name type="scientific">Lactobacillus taiwanensis</name>
    <dbReference type="NCBI Taxonomy" id="508451"/>
    <lineage>
        <taxon>Bacteria</taxon>
        <taxon>Bacillati</taxon>
        <taxon>Bacillota</taxon>
        <taxon>Bacilli</taxon>
        <taxon>Lactobacillales</taxon>
        <taxon>Lactobacillaceae</taxon>
        <taxon>Lactobacillus</taxon>
    </lineage>
</organism>
<keyword evidence="2" id="KW-0175">Coiled coil</keyword>
<evidence type="ECO:0000313" key="5">
    <source>
        <dbReference type="EMBL" id="OYR86836.1"/>
    </source>
</evidence>
<evidence type="ECO:0000259" key="4">
    <source>
        <dbReference type="Pfam" id="PF10145"/>
    </source>
</evidence>
<comment type="caution">
    <text evidence="6">The sequence shown here is derived from an EMBL/GenBank/DDBJ whole genome shotgun (WGS) entry which is preliminary data.</text>
</comment>
<dbReference type="InterPro" id="IPR023346">
    <property type="entry name" value="Lysozyme-like_dom_sf"/>
</dbReference>
<evidence type="ECO:0000256" key="1">
    <source>
        <dbReference type="ARBA" id="ARBA00022612"/>
    </source>
</evidence>
<reference evidence="5" key="2">
    <citation type="submission" date="2017-05" db="EMBL/GenBank/DDBJ databases">
        <authorList>
            <person name="Lin X.B."/>
            <person name="Stothard P."/>
            <person name="Tasseva G."/>
            <person name="Walter J."/>
        </authorList>
    </citation>
    <scope>NUCLEOTIDE SEQUENCE</scope>
    <source>
        <strain evidence="5">609u</strain>
    </source>
</reference>
<feature type="compositionally biased region" description="Low complexity" evidence="3">
    <location>
        <begin position="1334"/>
        <end position="1344"/>
    </location>
</feature>
<dbReference type="EMBL" id="NGNV01000063">
    <property type="protein sequence ID" value="OYR86836.1"/>
    <property type="molecule type" value="Genomic_DNA"/>
</dbReference>
<evidence type="ECO:0000313" key="6">
    <source>
        <dbReference type="EMBL" id="OYR89927.1"/>
    </source>
</evidence>
<dbReference type="PANTHER" id="PTHR37813:SF1">
    <property type="entry name" value="FELS-2 PROPHAGE PROTEIN"/>
    <property type="match status" value="1"/>
</dbReference>
<dbReference type="InterPro" id="IPR010090">
    <property type="entry name" value="Phage_tape_meas"/>
</dbReference>
<gene>
    <name evidence="5" type="ORF">CBF53_10300</name>
    <name evidence="6" type="ORF">CBF70_11190</name>
</gene>
<dbReference type="Proteomes" id="UP000216316">
    <property type="component" value="Unassembled WGS sequence"/>
</dbReference>
<reference evidence="7 8" key="3">
    <citation type="submission" date="2017-09" db="EMBL/GenBank/DDBJ databases">
        <title>Tripartite evolution among Lactobacillus johnsonii, Lactobacillus taiwanensis, Lactobacillus reuteri and their rodent host.</title>
        <authorList>
            <person name="Wang T."/>
            <person name="Knowles S."/>
            <person name="Cheng C."/>
        </authorList>
    </citation>
    <scope>NUCLEOTIDE SEQUENCE [LARGE SCALE GENOMIC DNA]</scope>
    <source>
        <strain evidence="6 7">609q</strain>
        <strain evidence="5 8">609u</strain>
    </source>
</reference>
<evidence type="ECO:0000313" key="7">
    <source>
        <dbReference type="Proteomes" id="UP000215828"/>
    </source>
</evidence>
<sequence>MPTISGYKFVIDLEDRGVTMSLRNMKAAAQALKAEMRANFSILQSGEGSFAAYSQKVTDASHAIEQYGKVIANLNNRLANYGTKLTELRNQEAEQQATLDKLKNSNEENTKQYKDAEKALTKTKNSIQSLTRSRLSDLKNLQTQRAAQQSLIEQQKRAEETLKQLRTGMADYQRISKSVLSVNKSYVSSMKETGHYFKANSANIKTLKLAHQSLASQYKAEKDVAHQLELSTTTLYKRYDQERSALTRINSERNRARNELKQLTSQYGSNSTQAKNARDKVEQLNTQYTNQERRLTGLREKVTQSTEAYSKQAVQAGKTADQLVKVQRATSGFKATGLGRLTTSVGQFNTKLKESTSHTREWASSLKGGFAAVSAGAVGVTAGLGKVTSMAGEMQQKWVTAKNLMVTGGEQAVEVTKNLALMQKDASKYSKEYGISQSEIADQYTNLIKRGYDSKSALGAMKDELEATRATGDEFSDVVDSASQALDAFGLRTDNTAQMAKNTHRVLNAMAYSADLTATSFKDLSTGMAYVSAPAKQAGWDIEQTSAALGMLSNAGVEGSQAGTGLRKVIVSLTKPTKGAAAALKEAGLSIKDFQDKSGQLKPVDEIFKSINQKVAGWGSAKKGAFFKSIFGATGMQAASILAQTAGGLKANDDQLTQLIANSRKAEEGSGYVHQLAQKNMQTTKMQLERLKMTFQDLAINMGKQMLPAINNVADAFSKWSVSKDGQDAIKGISGAVGDVANAVSKHSKDIMGFFSGIVQGAKTASKWIHDVTKSVSDFFNHTPVIKDATKKVKDFFKWANTQMGGNKNNNAFVRFAGQAVGALAMLAIPLLAIRKTAQGIRAILMDVGQFKNWITGNKIVDQRAKDMRRVVELQEQSLKLTQQQIDLEKRNQGWGDVIHSGEHPTGKEPTNKANMVGDVVDAVDTVTDLKGGEGEKVAKNVEKMGEKHAHFWQRGFLGKLKGWGSSLISALNPSNLIQKFANLGDKIGSFSGKRIVAKIKSAISKLNPTNLIQKFSALGDKIGSFSGKKFVAKFKRAVSKLNPKNWSIIQTMANIGDKAGSKSGHGFVSKFRAALSKLNPLNLFKRHTKTASAAAEKAGGTVGTKATSGFLSKLKGGKVFGAIKGVGSDLFHGFFNGWSLAFGLVDNGFNIIKGIKEKNSTQKARDLGSGIGGGIGAGIGGMLGSIVPGIGTMAGASLGQAIGSQVGKLAPEIGRLLSAGFKTGINTGKEVVGAYIKYAKGEFQVLGDLIHGDFNKAWKDASKGFHQFSDGMVKYFDEHGGKGVKSWVGKSIDTIKKGNWKGAWDNTVNSAKSAWGGFTSWFDKNILGKTKKATSNSSKSPSTKGKKVVSLSKARASKQDIANIKAMTSALKAYTGALSGLKATVKKNDPSKIVNNMNKSIINSTKGWSKAAEPIKKMGDAFKYLATFASAMAKKDVFKAFNTDLPKLDKTLKTHVNSLKTNLNKLGDALKGGKKGNGIEKYAKKITDALDKLIGKVKKVNSPIKTLKSLFSSLKSSLSGLVGKGSKNTLFDRVGRGLDRMQTKFYHVLRGKNSIQNLIDKLVKSLKDSKLDNLLTKIETPLKKIASDLEKMSSPMKNFSKAMSTLSSTMKVFQTTKGQKNPLDAMVESLENLKKALAGGKTKTTVVKELQDLTKAFAGSGGKKSTGGFVSALKKVNDPLKKLSGYFKDLNKPLDSFNKSIAAFTGKGKKSNPLENMATGFSDLKKVFDTKKGSKGLADQIKEMGEAFGGNGKKSVGLADKITKTNKPLDTFTSSLKSVANNIKPVNSGIKSFSDLLSAFTKKSNALDKFASSLKSLNSALKKYPFGDTIKDEASTAYNALKDYNFAKEFSSQVSSLKSRLSSFKSAFNKSWKNLWDNLHTVSAKGLDRVDTSLYRGFKQLQSRASAFYRSFKRGWSNWIDDIQTMFYRGVNKLPGYASSAMQDVIGKMNRGIGGVNKVIGEFGGDKKLGTIRYADGTRGGHPGGHMLVNDSQRPYWKELVKFPHRPWMMFNDRNTLIPNAPVGTQVLSGEDTHKVMSSMGIRHYADGTDDTLDPDKAEKIMDAIDKNPLGELKKYFYGATNFNGSPFVSDFGPAISNAFLNAIKDPFKKAIDEFGGQLANPAGAGVSRWIPVIKRAAKVMHVNLTAAGLSKLLSNMQHESGGNPTIVQTVDDINMRMGNPAIGLFQFIPNTFQAYAVRGHTNIRSGYDQILAVFNDRSWFSDIAPGGGWGPTGGRRYANGGFSYAHQLAEISENNKPEAIIPLDLSKRPRAYQILSQIISGFAKDEPDNGGFGSAGTSVLQDEIDSLNDKFDTLIGLMTELVNGDRVTNINVDGRTIARATNSAFRAQNALDIERKRRGFSGV</sequence>
<accession>A0A256LBE6</accession>
<feature type="coiled-coil region" evidence="2">
    <location>
        <begin position="239"/>
        <end position="301"/>
    </location>
</feature>
<reference evidence="6 7" key="1">
    <citation type="submission" date="2017-04" db="EMBL/GenBank/DDBJ databases">
        <authorList>
            <person name="Afonso C.L."/>
            <person name="Miller P.J."/>
            <person name="Scott M.A."/>
            <person name="Spackman E."/>
            <person name="Goraichik I."/>
            <person name="Dimitrov K.M."/>
            <person name="Suarez D.L."/>
            <person name="Swayne D.E."/>
        </authorList>
    </citation>
    <scope>NUCLEOTIDE SEQUENCE [LARGE SCALE GENOMIC DNA]</scope>
    <source>
        <strain evidence="6 7">609q</strain>
    </source>
</reference>
<dbReference type="Pfam" id="PF10145">
    <property type="entry name" value="PhageMin_Tail"/>
    <property type="match status" value="1"/>
</dbReference>
<evidence type="ECO:0000313" key="8">
    <source>
        <dbReference type="Proteomes" id="UP000216316"/>
    </source>
</evidence>
<proteinExistence type="predicted"/>
<name>A0A256LBE6_9LACO</name>
<dbReference type="NCBIfam" id="TIGR01760">
    <property type="entry name" value="tape_meas_TP901"/>
    <property type="match status" value="1"/>
</dbReference>